<dbReference type="Gene3D" id="2.60.120.260">
    <property type="entry name" value="Galactose-binding domain-like"/>
    <property type="match status" value="2"/>
</dbReference>
<gene>
    <name evidence="8" type="ORF">HNQ77_002216</name>
</gene>
<dbReference type="EC" id="3.2.1.22" evidence="5"/>
<dbReference type="GO" id="GO:0005975">
    <property type="term" value="P:carbohydrate metabolic process"/>
    <property type="evidence" value="ECO:0007669"/>
    <property type="project" value="InterPro"/>
</dbReference>
<dbReference type="Pfam" id="PF16990">
    <property type="entry name" value="CBM_35"/>
    <property type="match status" value="2"/>
</dbReference>
<dbReference type="PANTHER" id="PTHR11452">
    <property type="entry name" value="ALPHA-GALACTOSIDASE/ALPHA-N-ACETYLGALACTOSAMINIDASE"/>
    <property type="match status" value="1"/>
</dbReference>
<protein>
    <recommendedName>
        <fullName evidence="5">Alpha-galactosidase</fullName>
        <ecNumber evidence="5">3.2.1.22</ecNumber>
    </recommendedName>
    <alternativeName>
        <fullName evidence="5">Melibiase</fullName>
    </alternativeName>
</protein>
<evidence type="ECO:0000313" key="9">
    <source>
        <dbReference type="Proteomes" id="UP000538666"/>
    </source>
</evidence>
<organism evidence="8 9">
    <name type="scientific">Silvibacterium bohemicum</name>
    <dbReference type="NCBI Taxonomy" id="1577686"/>
    <lineage>
        <taxon>Bacteria</taxon>
        <taxon>Pseudomonadati</taxon>
        <taxon>Acidobacteriota</taxon>
        <taxon>Terriglobia</taxon>
        <taxon>Terriglobales</taxon>
        <taxon>Acidobacteriaceae</taxon>
        <taxon>Silvibacterium</taxon>
    </lineage>
</organism>
<evidence type="ECO:0000256" key="5">
    <source>
        <dbReference type="RuleBase" id="RU361168"/>
    </source>
</evidence>
<evidence type="ECO:0000259" key="7">
    <source>
        <dbReference type="PROSITE" id="PS51175"/>
    </source>
</evidence>
<evidence type="ECO:0000256" key="4">
    <source>
        <dbReference type="ARBA" id="ARBA00023295"/>
    </source>
</evidence>
<dbReference type="PROSITE" id="PS51175">
    <property type="entry name" value="CBM6"/>
    <property type="match status" value="1"/>
</dbReference>
<dbReference type="InterPro" id="IPR041233">
    <property type="entry name" value="Melibiase_C"/>
</dbReference>
<evidence type="ECO:0000256" key="2">
    <source>
        <dbReference type="ARBA" id="ARBA00022729"/>
    </source>
</evidence>
<dbReference type="CDD" id="cd14792">
    <property type="entry name" value="GH27"/>
    <property type="match status" value="1"/>
</dbReference>
<evidence type="ECO:0000256" key="6">
    <source>
        <dbReference type="SAM" id="SignalP"/>
    </source>
</evidence>
<dbReference type="AlphaFoldDB" id="A0A841K1Z6"/>
<accession>A0A841K1Z6</accession>
<dbReference type="SUPFAM" id="SSF49785">
    <property type="entry name" value="Galactose-binding domain-like"/>
    <property type="match status" value="2"/>
</dbReference>
<keyword evidence="3 5" id="KW-0378">Hydrolase</keyword>
<dbReference type="InterPro" id="IPR005084">
    <property type="entry name" value="CBM6"/>
</dbReference>
<dbReference type="GO" id="GO:0030246">
    <property type="term" value="F:carbohydrate binding"/>
    <property type="evidence" value="ECO:0007669"/>
    <property type="project" value="InterPro"/>
</dbReference>
<dbReference type="EMBL" id="JACHEK010000004">
    <property type="protein sequence ID" value="MBB6144264.1"/>
    <property type="molecule type" value="Genomic_DNA"/>
</dbReference>
<reference evidence="8 9" key="1">
    <citation type="submission" date="2020-08" db="EMBL/GenBank/DDBJ databases">
        <title>Genomic Encyclopedia of Type Strains, Phase IV (KMG-IV): sequencing the most valuable type-strain genomes for metagenomic binning, comparative biology and taxonomic classification.</title>
        <authorList>
            <person name="Goeker M."/>
        </authorList>
    </citation>
    <scope>NUCLEOTIDE SEQUENCE [LARGE SCALE GENOMIC DNA]</scope>
    <source>
        <strain evidence="8 9">DSM 103733</strain>
    </source>
</reference>
<dbReference type="Pfam" id="PF17801">
    <property type="entry name" value="Melibiase_C"/>
    <property type="match status" value="1"/>
</dbReference>
<dbReference type="InterPro" id="IPR008979">
    <property type="entry name" value="Galactose-bd-like_sf"/>
</dbReference>
<keyword evidence="5" id="KW-1015">Disulfide bond</keyword>
<keyword evidence="2 6" id="KW-0732">Signal</keyword>
<dbReference type="Gene3D" id="3.20.20.70">
    <property type="entry name" value="Aldolase class I"/>
    <property type="match status" value="1"/>
</dbReference>
<dbReference type="InterPro" id="IPR017853">
    <property type="entry name" value="GH"/>
</dbReference>
<name>A0A841K1Z6_9BACT</name>
<dbReference type="SUPFAM" id="SSF51445">
    <property type="entry name" value="(Trans)glycosidases"/>
    <property type="match status" value="1"/>
</dbReference>
<dbReference type="Proteomes" id="UP000538666">
    <property type="component" value="Unassembled WGS sequence"/>
</dbReference>
<comment type="similarity">
    <text evidence="1 5">Belongs to the glycosyl hydrolase 27 family.</text>
</comment>
<comment type="catalytic activity">
    <reaction evidence="5">
        <text>Hydrolysis of terminal, non-reducing alpha-D-galactose residues in alpha-D-galactosides, including galactose oligosaccharides, galactomannans and galactolipids.</text>
        <dbReference type="EC" id="3.2.1.22"/>
    </reaction>
</comment>
<dbReference type="Gene3D" id="2.60.40.1180">
    <property type="entry name" value="Golgi alpha-mannosidase II"/>
    <property type="match status" value="1"/>
</dbReference>
<dbReference type="InterPro" id="IPR013780">
    <property type="entry name" value="Glyco_hydro_b"/>
</dbReference>
<feature type="signal peptide" evidence="6">
    <location>
        <begin position="1"/>
        <end position="19"/>
    </location>
</feature>
<sequence length="818" mass="85648">MKLLSGMALLGLATVVASAQTPGIAETPYLGWTSFSQQTIDSSFLTQANISVQSDALLASGLQPHGFTYINIDSGWQGSFDANGRPIPSTTTFPDIAALVAHIHANGQKAGIYWIPGVEYPAVVANSPILGTPYHIQDILQVPYTAGNAFGAAGTSPYHYKIDFTKPGAQEYMNSVVNLFASWGFDAIKLDAVTPGSYSDDLSIDNRADVAAWASAIAQSGRPIWFTISWALDQDYLSTWQQYANARRIDGDIDCEGNCSTITDWAMASWRFYDLVGWQNAAGFTVGWNDLDSLEVMNSTTSGLSDVERQSITTLWAMANAPMYLGGDLTTLDAFGKQILSNDEVLAVNQSAHPAKQALGGNTPVWVSDLGDGSYYVAVFNLDALPARVAFPWSSLGFARAPRVRDLWNHIELGSYDRGFSTTILGHGVQLLKVEGNGSINPPESQSYEAETATLSGTAVVAACPACSGGEKVGGLALGANNTVTFNNVSVQRTGVYQMQIDSMTQGPRSLIYKVNGGPLITLNTGGGSFFLPSSTTVPVALHAGINSIQFGNPTSYPPDMDRIVISGDGSGAPRLPDATTYEAENATLAGTVTPPYCEYCSGAGEAGNIGGGAGNTVTFANVNVPTAGTYMMEVDYLTSGPRSFFMSVNGGANTELDLNGSSFSLPTSTVIPVNLQAGSNTIQFGNDTGYAPALDRIAIAPPLESAALSGAIVRKSGGAGLRVWTISLSNAGPGRAIRPKINTFSLTQTSGAGACHPKVIGALPLKSGDIAPGGHGDITVPIDFSRCSAAAKFNVGLVFSSNNGADIGNLVVSSQSR</sequence>
<dbReference type="Pfam" id="PF16499">
    <property type="entry name" value="Melibiase_2"/>
    <property type="match status" value="1"/>
</dbReference>
<dbReference type="InterPro" id="IPR013785">
    <property type="entry name" value="Aldolase_TIM"/>
</dbReference>
<keyword evidence="4 5" id="KW-0326">Glycosidase</keyword>
<evidence type="ECO:0000256" key="3">
    <source>
        <dbReference type="ARBA" id="ARBA00022801"/>
    </source>
</evidence>
<dbReference type="PRINTS" id="PR00740">
    <property type="entry name" value="GLHYDRLASE27"/>
</dbReference>
<keyword evidence="9" id="KW-1185">Reference proteome</keyword>
<feature type="chain" id="PRO_5032635145" description="Alpha-galactosidase" evidence="6">
    <location>
        <begin position="20"/>
        <end position="818"/>
    </location>
</feature>
<comment type="caution">
    <text evidence="8">The sequence shown here is derived from an EMBL/GenBank/DDBJ whole genome shotgun (WGS) entry which is preliminary data.</text>
</comment>
<dbReference type="InterPro" id="IPR002241">
    <property type="entry name" value="Glyco_hydro_27"/>
</dbReference>
<evidence type="ECO:0000313" key="8">
    <source>
        <dbReference type="EMBL" id="MBB6144264.1"/>
    </source>
</evidence>
<dbReference type="GO" id="GO:0004557">
    <property type="term" value="F:alpha-galactosidase activity"/>
    <property type="evidence" value="ECO:0007669"/>
    <property type="project" value="UniProtKB-EC"/>
</dbReference>
<dbReference type="RefSeq" id="WP_231581217.1">
    <property type="nucleotide sequence ID" value="NZ_JACHEK010000004.1"/>
</dbReference>
<feature type="domain" description="CBM6" evidence="7">
    <location>
        <begin position="580"/>
        <end position="701"/>
    </location>
</feature>
<dbReference type="PANTHER" id="PTHR11452:SF33">
    <property type="entry name" value="ALPHA-GALACTOSIDASE 2"/>
    <property type="match status" value="1"/>
</dbReference>
<dbReference type="CDD" id="cd04081">
    <property type="entry name" value="CBM35_galactosidase-like"/>
    <property type="match status" value="2"/>
</dbReference>
<evidence type="ECO:0000256" key="1">
    <source>
        <dbReference type="ARBA" id="ARBA00009743"/>
    </source>
</evidence>
<dbReference type="SUPFAM" id="SSF51011">
    <property type="entry name" value="Glycosyl hydrolase domain"/>
    <property type="match status" value="1"/>
</dbReference>
<proteinExistence type="inferred from homology"/>